<dbReference type="PANTHER" id="PTHR43685:SF3">
    <property type="entry name" value="SLR2126 PROTEIN"/>
    <property type="match status" value="1"/>
</dbReference>
<evidence type="ECO:0000313" key="4">
    <source>
        <dbReference type="EMBL" id="THF50574.1"/>
    </source>
</evidence>
<accession>A0A4V3W8B4</accession>
<organism evidence="4 5">
    <name type="scientific">Flavobacterium supellecticarium</name>
    <dbReference type="NCBI Taxonomy" id="2565924"/>
    <lineage>
        <taxon>Bacteria</taxon>
        <taxon>Pseudomonadati</taxon>
        <taxon>Bacteroidota</taxon>
        <taxon>Flavobacteriia</taxon>
        <taxon>Flavobacteriales</taxon>
        <taxon>Flavobacteriaceae</taxon>
        <taxon>Flavobacterium</taxon>
    </lineage>
</organism>
<dbReference type="Gene3D" id="3.90.550.10">
    <property type="entry name" value="Spore Coat Polysaccharide Biosynthesis Protein SpsA, Chain A"/>
    <property type="match status" value="1"/>
</dbReference>
<dbReference type="Proteomes" id="UP000307507">
    <property type="component" value="Unassembled WGS sequence"/>
</dbReference>
<dbReference type="RefSeq" id="WP_136403115.1">
    <property type="nucleotide sequence ID" value="NZ_SSNZ01000003.1"/>
</dbReference>
<dbReference type="Pfam" id="PF02709">
    <property type="entry name" value="Glyco_transf_7C"/>
    <property type="match status" value="1"/>
</dbReference>
<dbReference type="CDD" id="cd00761">
    <property type="entry name" value="Glyco_tranf_GTA_type"/>
    <property type="match status" value="1"/>
</dbReference>
<dbReference type="Pfam" id="PF00535">
    <property type="entry name" value="Glycos_transf_2"/>
    <property type="match status" value="1"/>
</dbReference>
<evidence type="ECO:0000256" key="1">
    <source>
        <dbReference type="ARBA" id="ARBA00022679"/>
    </source>
</evidence>
<feature type="domain" description="Galactosyltransferase C-terminal" evidence="3">
    <location>
        <begin position="131"/>
        <end position="193"/>
    </location>
</feature>
<dbReference type="EMBL" id="SSNZ01000003">
    <property type="protein sequence ID" value="THF50574.1"/>
    <property type="molecule type" value="Genomic_DNA"/>
</dbReference>
<evidence type="ECO:0000259" key="2">
    <source>
        <dbReference type="Pfam" id="PF00535"/>
    </source>
</evidence>
<dbReference type="PANTHER" id="PTHR43685">
    <property type="entry name" value="GLYCOSYLTRANSFERASE"/>
    <property type="match status" value="1"/>
</dbReference>
<dbReference type="InterPro" id="IPR027791">
    <property type="entry name" value="Galactosyl_T_C"/>
</dbReference>
<dbReference type="SUPFAM" id="SSF53448">
    <property type="entry name" value="Nucleotide-diphospho-sugar transferases"/>
    <property type="match status" value="1"/>
</dbReference>
<keyword evidence="1 4" id="KW-0808">Transferase</keyword>
<evidence type="ECO:0000313" key="5">
    <source>
        <dbReference type="Proteomes" id="UP000307507"/>
    </source>
</evidence>
<dbReference type="InterPro" id="IPR029044">
    <property type="entry name" value="Nucleotide-diphossugar_trans"/>
</dbReference>
<comment type="caution">
    <text evidence="4">The sequence shown here is derived from an EMBL/GenBank/DDBJ whole genome shotgun (WGS) entry which is preliminary data.</text>
</comment>
<sequence>MITVIYPYRNRDFERVRRSLDSLKIQTDTNFKTVLVDYGSDETTACAVQELIQNYPFVDYHYLFTGAQPWSRSIALNYAIRKADTDYCFMADIDMIFAPDFIAFANQYARLDEGLYFPVGFLSEAESSAKKSFDQYVIKFSSNREAAGMSLFPTEKLRQIRGYDQFFHFWGSEDNDIHNRLKQLGCPIRFCDDTIRMLHQWHPNFRQTESPLLKRELQLSGVAELNQEHFRFNQQQQFTTVNSENWGIVINEKDYNSLQQLPVRKITNRKSVVDHLLFGELPRLKEGQTLSVCIEEEPSYNSFKYKLKKLLGKKVPDCYTLKECNDLLLRHIVTQYAHLPYTYKISENLSGIEFKIKK</sequence>
<keyword evidence="5" id="KW-1185">Reference proteome</keyword>
<protein>
    <submittedName>
        <fullName evidence="4">Glycosyltransferase</fullName>
    </submittedName>
</protein>
<evidence type="ECO:0000259" key="3">
    <source>
        <dbReference type="Pfam" id="PF02709"/>
    </source>
</evidence>
<dbReference type="AlphaFoldDB" id="A0A4V3W8B4"/>
<dbReference type="OrthoDB" id="6717394at2"/>
<reference evidence="4 5" key="1">
    <citation type="submission" date="2019-04" db="EMBL/GenBank/DDBJ databases">
        <title>Flavobacterium sp. nov. isolated from construction timber.</title>
        <authorList>
            <person name="Lin S.-Y."/>
            <person name="Chang C.-T."/>
            <person name="Young C.-C."/>
        </authorList>
    </citation>
    <scope>NUCLEOTIDE SEQUENCE [LARGE SCALE GENOMIC DNA]</scope>
    <source>
        <strain evidence="4 5">CC-CTC003</strain>
    </source>
</reference>
<proteinExistence type="predicted"/>
<gene>
    <name evidence="4" type="ORF">E6C50_10115</name>
</gene>
<dbReference type="InterPro" id="IPR001173">
    <property type="entry name" value="Glyco_trans_2-like"/>
</dbReference>
<dbReference type="InterPro" id="IPR050834">
    <property type="entry name" value="Glycosyltransf_2"/>
</dbReference>
<name>A0A4V3W8B4_9FLAO</name>
<dbReference type="GO" id="GO:0016740">
    <property type="term" value="F:transferase activity"/>
    <property type="evidence" value="ECO:0007669"/>
    <property type="project" value="UniProtKB-KW"/>
</dbReference>
<feature type="domain" description="Glycosyltransferase 2-like" evidence="2">
    <location>
        <begin position="3"/>
        <end position="102"/>
    </location>
</feature>